<dbReference type="AlphaFoldDB" id="A0A6J7DPQ6"/>
<evidence type="ECO:0000259" key="2">
    <source>
        <dbReference type="PROSITE" id="PS50801"/>
    </source>
</evidence>
<comment type="similarity">
    <text evidence="1">Belongs to the anti-sigma-factor antagonist family.</text>
</comment>
<evidence type="ECO:0000256" key="1">
    <source>
        <dbReference type="ARBA" id="ARBA00009013"/>
    </source>
</evidence>
<dbReference type="PROSITE" id="PS50801">
    <property type="entry name" value="STAS"/>
    <property type="match status" value="1"/>
</dbReference>
<organism evidence="3">
    <name type="scientific">freshwater metagenome</name>
    <dbReference type="NCBI Taxonomy" id="449393"/>
    <lineage>
        <taxon>unclassified sequences</taxon>
        <taxon>metagenomes</taxon>
        <taxon>ecological metagenomes</taxon>
    </lineage>
</organism>
<accession>A0A6J7DPQ6</accession>
<dbReference type="SUPFAM" id="SSF52091">
    <property type="entry name" value="SpoIIaa-like"/>
    <property type="match status" value="1"/>
</dbReference>
<dbReference type="NCBIfam" id="TIGR00377">
    <property type="entry name" value="ant_ant_sig"/>
    <property type="match status" value="1"/>
</dbReference>
<dbReference type="EMBL" id="CAFBLS010000071">
    <property type="protein sequence ID" value="CAB4871488.1"/>
    <property type="molecule type" value="Genomic_DNA"/>
</dbReference>
<dbReference type="CDD" id="cd07043">
    <property type="entry name" value="STAS_anti-anti-sigma_factors"/>
    <property type="match status" value="1"/>
</dbReference>
<dbReference type="InterPro" id="IPR002645">
    <property type="entry name" value="STAS_dom"/>
</dbReference>
<gene>
    <name evidence="3" type="ORF">UFOPK3402_00718</name>
</gene>
<dbReference type="GO" id="GO:0043856">
    <property type="term" value="F:anti-sigma factor antagonist activity"/>
    <property type="evidence" value="ECO:0007669"/>
    <property type="project" value="InterPro"/>
</dbReference>
<dbReference type="Pfam" id="PF01740">
    <property type="entry name" value="STAS"/>
    <property type="match status" value="1"/>
</dbReference>
<sequence length="113" mass="11971">MPMEFAADARFEGGLHIVAVRGELDVHTAPILSSVVLPLIEAGTRVAIEMSAVGLMDSTGLASLVGARAKARDMNGYVCLVSPTERVEKVLQITGMDTLIDVFDSIESAQLGR</sequence>
<dbReference type="PANTHER" id="PTHR33495">
    <property type="entry name" value="ANTI-SIGMA FACTOR ANTAGONIST TM_1081-RELATED-RELATED"/>
    <property type="match status" value="1"/>
</dbReference>
<evidence type="ECO:0000313" key="3">
    <source>
        <dbReference type="EMBL" id="CAB4871488.1"/>
    </source>
</evidence>
<protein>
    <submittedName>
        <fullName evidence="3">Unannotated protein</fullName>
    </submittedName>
</protein>
<feature type="domain" description="STAS" evidence="2">
    <location>
        <begin position="5"/>
        <end position="109"/>
    </location>
</feature>
<dbReference type="InterPro" id="IPR036513">
    <property type="entry name" value="STAS_dom_sf"/>
</dbReference>
<dbReference type="PANTHER" id="PTHR33495:SF2">
    <property type="entry name" value="ANTI-SIGMA FACTOR ANTAGONIST TM_1081-RELATED"/>
    <property type="match status" value="1"/>
</dbReference>
<reference evidence="3" key="1">
    <citation type="submission" date="2020-05" db="EMBL/GenBank/DDBJ databases">
        <authorList>
            <person name="Chiriac C."/>
            <person name="Salcher M."/>
            <person name="Ghai R."/>
            <person name="Kavagutti S V."/>
        </authorList>
    </citation>
    <scope>NUCLEOTIDE SEQUENCE</scope>
</reference>
<dbReference type="InterPro" id="IPR003658">
    <property type="entry name" value="Anti-sigma_ant"/>
</dbReference>
<proteinExistence type="inferred from homology"/>
<name>A0A6J7DPQ6_9ZZZZ</name>
<dbReference type="Gene3D" id="3.30.750.24">
    <property type="entry name" value="STAS domain"/>
    <property type="match status" value="1"/>
</dbReference>